<keyword evidence="2" id="KW-1185">Reference proteome</keyword>
<organism evidence="1 2">
    <name type="scientific">Leptospira tipperaryensis</name>
    <dbReference type="NCBI Taxonomy" id="2564040"/>
    <lineage>
        <taxon>Bacteria</taxon>
        <taxon>Pseudomonadati</taxon>
        <taxon>Spirochaetota</taxon>
        <taxon>Spirochaetia</taxon>
        <taxon>Leptospirales</taxon>
        <taxon>Leptospiraceae</taxon>
        <taxon>Leptospira</taxon>
    </lineage>
</organism>
<dbReference type="AlphaFoldDB" id="A0A1D7V162"/>
<dbReference type="EMBL" id="CP015217">
    <property type="protein sequence ID" value="AOP35569.1"/>
    <property type="molecule type" value="Genomic_DNA"/>
</dbReference>
<sequence length="147" mass="17068">MSDNISKKEFQDSISAKKSNFYPNHPLENEIETKVEELKNLVSQFHELKPFLEELTSLPWKEYEEKLSQDYLNKFTFVKEESIEQENFLESEEDERFSIREPNQILTKAKDSLGLGNEAYAALSNYVSNRIALAMQKGVSIALKKNL</sequence>
<accession>A0A1D7V162</accession>
<dbReference type="Proteomes" id="UP000094197">
    <property type="component" value="Chromosome 1"/>
</dbReference>
<reference evidence="1 2" key="1">
    <citation type="submission" date="2016-04" db="EMBL/GenBank/DDBJ databases">
        <title>Complete genome seqeunce of Leptospira alstonii serovar Room22.</title>
        <authorList>
            <person name="Nally J.E."/>
            <person name="Bayles D.O."/>
            <person name="Hurley D."/>
            <person name="Fanning S."/>
            <person name="McMahon B.J."/>
            <person name="Arent Z."/>
        </authorList>
    </citation>
    <scope>NUCLEOTIDE SEQUENCE [LARGE SCALE GENOMIC DNA]</scope>
    <source>
        <strain evidence="1 2">GWTS #1</strain>
    </source>
</reference>
<evidence type="ECO:0000313" key="1">
    <source>
        <dbReference type="EMBL" id="AOP35569.1"/>
    </source>
</evidence>
<proteinExistence type="predicted"/>
<protein>
    <submittedName>
        <fullName evidence="1">Uncharacterized protein</fullName>
    </submittedName>
</protein>
<evidence type="ECO:0000313" key="2">
    <source>
        <dbReference type="Proteomes" id="UP000094197"/>
    </source>
</evidence>
<dbReference type="OrthoDB" id="343171at2"/>
<dbReference type="KEGG" id="laj:A0128_18010"/>
<name>A0A1D7V162_9LEPT</name>
<dbReference type="RefSeq" id="WP_069608770.1">
    <property type="nucleotide sequence ID" value="NZ_CP015217.1"/>
</dbReference>
<gene>
    <name evidence="1" type="ORF">A0128_18010</name>
</gene>